<protein>
    <submittedName>
        <fullName evidence="2">SIS domain-containing protein</fullName>
    </submittedName>
</protein>
<dbReference type="Proteomes" id="UP000663088">
    <property type="component" value="Chromosome"/>
</dbReference>
<name>A0ABX7PWU4_9BACT</name>
<organism evidence="2 3">
    <name type="scientific">Candidatus Methylacidiphilum infernorum</name>
    <dbReference type="NCBI Taxonomy" id="511746"/>
    <lineage>
        <taxon>Bacteria</taxon>
        <taxon>Pseudomonadati</taxon>
        <taxon>Verrucomicrobiota</taxon>
        <taxon>Methylacidiphilae</taxon>
        <taxon>Methylacidiphilales</taxon>
        <taxon>Methylacidiphilaceae</taxon>
        <taxon>Methylacidiphilum (ex Ratnadevi et al. 2023)</taxon>
    </lineage>
</organism>
<dbReference type="PROSITE" id="PS51464">
    <property type="entry name" value="SIS"/>
    <property type="match status" value="1"/>
</dbReference>
<sequence length="204" mass="22474">MNMDNTLIRSNQIIEKELRELRDLAAQVEKTTSILSKVANRLLYCFEQNKKVLCAGNGGSAAQAMHFVEELLGKFKGKRRPLGALSLVSDSTTLSCIANDFGFEEVFSRQIEAMGKAGDLLILFSTSGNSRNLLRAAQAAKSLKIFSIAFLGKGGGKLADLVDLAWIVPSDNTSRIQEMHCWAAHVLLEIVEEWESSRKEIKAV</sequence>
<accession>A0ABX7PWU4</accession>
<dbReference type="InterPro" id="IPR035461">
    <property type="entry name" value="GmhA/DiaA"/>
</dbReference>
<evidence type="ECO:0000313" key="3">
    <source>
        <dbReference type="Proteomes" id="UP000663088"/>
    </source>
</evidence>
<dbReference type="Pfam" id="PF13580">
    <property type="entry name" value="SIS_2"/>
    <property type="match status" value="1"/>
</dbReference>
<feature type="domain" description="SIS" evidence="1">
    <location>
        <begin position="38"/>
        <end position="201"/>
    </location>
</feature>
<dbReference type="InterPro" id="IPR001347">
    <property type="entry name" value="SIS_dom"/>
</dbReference>
<dbReference type="PANTHER" id="PTHR30390">
    <property type="entry name" value="SEDOHEPTULOSE 7-PHOSPHATE ISOMERASE / DNAA INITIATOR-ASSOCIATING FACTOR FOR REPLICATION INITIATION"/>
    <property type="match status" value="1"/>
</dbReference>
<dbReference type="InterPro" id="IPR046348">
    <property type="entry name" value="SIS_dom_sf"/>
</dbReference>
<keyword evidence="3" id="KW-1185">Reference proteome</keyword>
<dbReference type="EMBL" id="CP065956">
    <property type="protein sequence ID" value="QSR87194.1"/>
    <property type="molecule type" value="Genomic_DNA"/>
</dbReference>
<proteinExistence type="predicted"/>
<gene>
    <name evidence="2" type="ORF">EM20IM_02305</name>
</gene>
<dbReference type="SUPFAM" id="SSF53697">
    <property type="entry name" value="SIS domain"/>
    <property type="match status" value="1"/>
</dbReference>
<evidence type="ECO:0000259" key="1">
    <source>
        <dbReference type="PROSITE" id="PS51464"/>
    </source>
</evidence>
<reference evidence="2 3" key="1">
    <citation type="submission" date="2020-12" db="EMBL/GenBank/DDBJ databases">
        <authorList>
            <person name="Awala S.I."/>
            <person name="Gwak J.-H."/>
            <person name="Kim S.-J."/>
            <person name="Rhee S.-K."/>
        </authorList>
    </citation>
    <scope>NUCLEOTIDE SEQUENCE [LARGE SCALE GENOMIC DNA]</scope>
    <source>
        <strain evidence="2 3">IT5</strain>
    </source>
</reference>
<dbReference type="InterPro" id="IPR050099">
    <property type="entry name" value="SIS_GmhA/DiaA_subfam"/>
</dbReference>
<dbReference type="Gene3D" id="3.40.50.10490">
    <property type="entry name" value="Glucose-6-phosphate isomerase like protein, domain 1"/>
    <property type="match status" value="1"/>
</dbReference>
<dbReference type="CDD" id="cd05006">
    <property type="entry name" value="SIS_GmhA"/>
    <property type="match status" value="1"/>
</dbReference>
<evidence type="ECO:0000313" key="2">
    <source>
        <dbReference type="EMBL" id="QSR87194.1"/>
    </source>
</evidence>